<dbReference type="EMBL" id="JABAEK010000003">
    <property type="protein sequence ID" value="NLQ16992.1"/>
    <property type="molecule type" value="Genomic_DNA"/>
</dbReference>
<keyword evidence="3" id="KW-1003">Cell membrane</keyword>
<dbReference type="InterPro" id="IPR000515">
    <property type="entry name" value="MetI-like"/>
</dbReference>
<feature type="transmembrane region" description="Helical" evidence="7">
    <location>
        <begin position="184"/>
        <end position="209"/>
    </location>
</feature>
<name>A0A847R0I8_9GAMM</name>
<evidence type="ECO:0000256" key="5">
    <source>
        <dbReference type="ARBA" id="ARBA00022989"/>
    </source>
</evidence>
<gene>
    <name evidence="9" type="ORF">HGG82_05060</name>
</gene>
<keyword evidence="10" id="KW-1185">Reference proteome</keyword>
<dbReference type="InterPro" id="IPR035906">
    <property type="entry name" value="MetI-like_sf"/>
</dbReference>
<feature type="transmembrane region" description="Helical" evidence="7">
    <location>
        <begin position="137"/>
        <end position="156"/>
    </location>
</feature>
<dbReference type="GO" id="GO:0005886">
    <property type="term" value="C:plasma membrane"/>
    <property type="evidence" value="ECO:0007669"/>
    <property type="project" value="UniProtKB-SubCell"/>
</dbReference>
<evidence type="ECO:0000256" key="6">
    <source>
        <dbReference type="ARBA" id="ARBA00023136"/>
    </source>
</evidence>
<feature type="transmembrane region" description="Helical" evidence="7">
    <location>
        <begin position="290"/>
        <end position="311"/>
    </location>
</feature>
<dbReference type="RefSeq" id="WP_168823421.1">
    <property type="nucleotide sequence ID" value="NZ_CP073013.1"/>
</dbReference>
<keyword evidence="5 7" id="KW-1133">Transmembrane helix</keyword>
<dbReference type="AlphaFoldDB" id="A0A847R0I8"/>
<evidence type="ECO:0000313" key="9">
    <source>
        <dbReference type="EMBL" id="NLQ16992.1"/>
    </source>
</evidence>
<feature type="transmembrane region" description="Helical" evidence="7">
    <location>
        <begin position="230"/>
        <end position="255"/>
    </location>
</feature>
<keyword evidence="6 7" id="KW-0472">Membrane</keyword>
<keyword evidence="2 7" id="KW-0813">Transport</keyword>
<dbReference type="CDD" id="cd06261">
    <property type="entry name" value="TM_PBP2"/>
    <property type="match status" value="1"/>
</dbReference>
<dbReference type="InterPro" id="IPR051393">
    <property type="entry name" value="ABC_transporter_permease"/>
</dbReference>
<feature type="domain" description="ABC transmembrane type-1" evidence="8">
    <location>
        <begin position="99"/>
        <end position="311"/>
    </location>
</feature>
<organism evidence="9 10">
    <name type="scientific">Marinomonas profundi</name>
    <dbReference type="NCBI Taxonomy" id="2726122"/>
    <lineage>
        <taxon>Bacteria</taxon>
        <taxon>Pseudomonadati</taxon>
        <taxon>Pseudomonadota</taxon>
        <taxon>Gammaproteobacteria</taxon>
        <taxon>Oceanospirillales</taxon>
        <taxon>Oceanospirillaceae</taxon>
        <taxon>Marinomonas</taxon>
    </lineage>
</organism>
<keyword evidence="4 7" id="KW-0812">Transmembrane</keyword>
<protein>
    <submittedName>
        <fullName evidence="9">Sugar ABC transporter permease</fullName>
    </submittedName>
</protein>
<feature type="transmembrane region" description="Helical" evidence="7">
    <location>
        <begin position="38"/>
        <end position="61"/>
    </location>
</feature>
<evidence type="ECO:0000256" key="1">
    <source>
        <dbReference type="ARBA" id="ARBA00004651"/>
    </source>
</evidence>
<feature type="transmembrane region" description="Helical" evidence="7">
    <location>
        <begin position="105"/>
        <end position="125"/>
    </location>
</feature>
<sequence length="320" mass="36058">MSNNVTPEKRVKVASNQSAASNQSVSRWFKKNNHGNRLLTLVLFLPPALLLFTIFVILPIGEAGYYSLFRWNGYGEPTKWVEFGNYTRLFKHSAFDTAVWNTLKIILISIVIQLPLALIIALSIYKKSWTNSLFRLIFFLPYILAEVAAGLIWRFVFDGDYGVMSSFTEALNTDSWYILADNNWAFVAILVVLVWKYFGFHMMIYIAALQGVPKDLIEASKLDGASRFQAIWYVKIPLIISGITISIFFSILGALQTFDLIMPLTGGGPSNSTHTLVSYLYTFGITRMNVGFGSAVGVVLFICCVIFAFTYQSTMMKDKK</sequence>
<evidence type="ECO:0000256" key="2">
    <source>
        <dbReference type="ARBA" id="ARBA00022448"/>
    </source>
</evidence>
<dbReference type="Pfam" id="PF00528">
    <property type="entry name" value="BPD_transp_1"/>
    <property type="match status" value="1"/>
</dbReference>
<accession>A0A847R0I8</accession>
<dbReference type="PANTHER" id="PTHR30193">
    <property type="entry name" value="ABC TRANSPORTER PERMEASE PROTEIN"/>
    <property type="match status" value="1"/>
</dbReference>
<evidence type="ECO:0000256" key="4">
    <source>
        <dbReference type="ARBA" id="ARBA00022692"/>
    </source>
</evidence>
<dbReference type="Gene3D" id="1.10.3720.10">
    <property type="entry name" value="MetI-like"/>
    <property type="match status" value="1"/>
</dbReference>
<evidence type="ECO:0000256" key="7">
    <source>
        <dbReference type="RuleBase" id="RU363032"/>
    </source>
</evidence>
<reference evidence="9 10" key="1">
    <citation type="submission" date="2020-04" db="EMBL/GenBank/DDBJ databases">
        <title>Marinomonas sp. M1K-6 isolated from the deep seawater of the Mariana Trench.</title>
        <authorList>
            <person name="Li Y."/>
        </authorList>
    </citation>
    <scope>NUCLEOTIDE SEQUENCE [LARGE SCALE GENOMIC DNA]</scope>
    <source>
        <strain evidence="9 10">M1K-6</strain>
    </source>
</reference>
<evidence type="ECO:0000256" key="3">
    <source>
        <dbReference type="ARBA" id="ARBA00022475"/>
    </source>
</evidence>
<evidence type="ECO:0000259" key="8">
    <source>
        <dbReference type="PROSITE" id="PS50928"/>
    </source>
</evidence>
<comment type="similarity">
    <text evidence="7">Belongs to the binding-protein-dependent transport system permease family.</text>
</comment>
<comment type="caution">
    <text evidence="9">The sequence shown here is derived from an EMBL/GenBank/DDBJ whole genome shotgun (WGS) entry which is preliminary data.</text>
</comment>
<dbReference type="SUPFAM" id="SSF161098">
    <property type="entry name" value="MetI-like"/>
    <property type="match status" value="1"/>
</dbReference>
<proteinExistence type="inferred from homology"/>
<dbReference type="Proteomes" id="UP000586067">
    <property type="component" value="Unassembled WGS sequence"/>
</dbReference>
<comment type="subcellular location">
    <subcellularLocation>
        <location evidence="1 7">Cell membrane</location>
        <topology evidence="1 7">Multi-pass membrane protein</topology>
    </subcellularLocation>
</comment>
<evidence type="ECO:0000313" key="10">
    <source>
        <dbReference type="Proteomes" id="UP000586067"/>
    </source>
</evidence>
<dbReference type="PROSITE" id="PS50928">
    <property type="entry name" value="ABC_TM1"/>
    <property type="match status" value="1"/>
</dbReference>
<dbReference type="PANTHER" id="PTHR30193:SF41">
    <property type="entry name" value="DIACETYLCHITOBIOSE UPTAKE SYSTEM PERMEASE PROTEIN NGCF"/>
    <property type="match status" value="1"/>
</dbReference>
<dbReference type="GO" id="GO:0055085">
    <property type="term" value="P:transmembrane transport"/>
    <property type="evidence" value="ECO:0007669"/>
    <property type="project" value="InterPro"/>
</dbReference>